<evidence type="ECO:0000256" key="5">
    <source>
        <dbReference type="HAMAP-Rule" id="MF_01371"/>
    </source>
</evidence>
<evidence type="ECO:0000313" key="8">
    <source>
        <dbReference type="EMBL" id="AEE97310.1"/>
    </source>
</evidence>
<dbReference type="Proteomes" id="UP000008457">
    <property type="component" value="Chromosome"/>
</dbReference>
<dbReference type="InterPro" id="IPR018038">
    <property type="entry name" value="Ribosomal_uL30_CS"/>
</dbReference>
<dbReference type="InterPro" id="IPR005996">
    <property type="entry name" value="Ribosomal_uL30_bac-type"/>
</dbReference>
<name>F4A2W7_MAHA5</name>
<dbReference type="AlphaFoldDB" id="F4A2W7"/>
<dbReference type="OrthoDB" id="9812790at2"/>
<protein>
    <recommendedName>
        <fullName evidence="5">Large ribosomal subunit protein uL30</fullName>
    </recommendedName>
</protein>
<dbReference type="EMBL" id="CP002360">
    <property type="protein sequence ID" value="AEE97310.1"/>
    <property type="molecule type" value="Genomic_DNA"/>
</dbReference>
<reference evidence="8 9" key="2">
    <citation type="journal article" date="2011" name="Stand. Genomic Sci.">
        <title>Complete genome sequence of Mahella australiensis type strain (50-1 BON).</title>
        <authorList>
            <person name="Sikorski J."/>
            <person name="Teshima H."/>
            <person name="Nolan M."/>
            <person name="Lucas S."/>
            <person name="Hammon N."/>
            <person name="Deshpande S."/>
            <person name="Cheng J.F."/>
            <person name="Pitluck S."/>
            <person name="Liolios K."/>
            <person name="Pagani I."/>
            <person name="Ivanova N."/>
            <person name="Huntemann M."/>
            <person name="Mavromatis K."/>
            <person name="Ovchinikova G."/>
            <person name="Pati A."/>
            <person name="Tapia R."/>
            <person name="Han C."/>
            <person name="Goodwin L."/>
            <person name="Chen A."/>
            <person name="Palaniappan K."/>
            <person name="Land M."/>
            <person name="Hauser L."/>
            <person name="Ngatchou-Djao O.D."/>
            <person name="Rohde M."/>
            <person name="Pukall R."/>
            <person name="Spring S."/>
            <person name="Abt B."/>
            <person name="Goker M."/>
            <person name="Detter J.C."/>
            <person name="Woyke T."/>
            <person name="Bristow J."/>
            <person name="Markowitz V."/>
            <person name="Hugenholtz P."/>
            <person name="Eisen J.A."/>
            <person name="Kyrpides N.C."/>
            <person name="Klenk H.P."/>
            <person name="Lapidus A."/>
        </authorList>
    </citation>
    <scope>NUCLEOTIDE SEQUENCE [LARGE SCALE GENOMIC DNA]</scope>
    <source>
        <strain evidence="9">DSM 15567 / CIP 107919 / 50-1 BON</strain>
    </source>
</reference>
<dbReference type="NCBIfam" id="TIGR01308">
    <property type="entry name" value="rpmD_bact"/>
    <property type="match status" value="1"/>
</dbReference>
<dbReference type="RefSeq" id="WP_013781738.1">
    <property type="nucleotide sequence ID" value="NC_015520.1"/>
</dbReference>
<dbReference type="SUPFAM" id="SSF55129">
    <property type="entry name" value="Ribosomal protein L30p/L7e"/>
    <property type="match status" value="1"/>
</dbReference>
<keyword evidence="4 5" id="KW-0687">Ribonucleoprotein</keyword>
<reference evidence="9" key="1">
    <citation type="submission" date="2010-11" db="EMBL/GenBank/DDBJ databases">
        <title>The complete genome of Mahella australiensis DSM 15567.</title>
        <authorList>
            <consortium name="US DOE Joint Genome Institute (JGI-PGF)"/>
            <person name="Lucas S."/>
            <person name="Copeland A."/>
            <person name="Lapidus A."/>
            <person name="Bruce D."/>
            <person name="Goodwin L."/>
            <person name="Pitluck S."/>
            <person name="Kyrpides N."/>
            <person name="Mavromatis K."/>
            <person name="Pagani I."/>
            <person name="Ivanova N."/>
            <person name="Teshima H."/>
            <person name="Brettin T."/>
            <person name="Detter J.C."/>
            <person name="Han C."/>
            <person name="Tapia R."/>
            <person name="Land M."/>
            <person name="Hauser L."/>
            <person name="Markowitz V."/>
            <person name="Cheng J.-F."/>
            <person name="Hugenholtz P."/>
            <person name="Woyke T."/>
            <person name="Wu D."/>
            <person name="Spring S."/>
            <person name="Pukall R."/>
            <person name="Steenblock K."/>
            <person name="Schneider S."/>
            <person name="Klenk H.-P."/>
            <person name="Eisen J.A."/>
        </authorList>
    </citation>
    <scope>NUCLEOTIDE SEQUENCE [LARGE SCALE GENOMIC DNA]</scope>
    <source>
        <strain evidence="9">DSM 15567 / CIP 107919 / 50-1 BON</strain>
    </source>
</reference>
<dbReference type="PIRSF" id="PIRSF002211">
    <property type="entry name" value="Ribosomal_L30_bac-type"/>
    <property type="match status" value="1"/>
</dbReference>
<organism evidence="8 9">
    <name type="scientific">Mahella australiensis (strain DSM 15567 / CIP 107919 / 50-1 BON)</name>
    <dbReference type="NCBI Taxonomy" id="697281"/>
    <lineage>
        <taxon>Bacteria</taxon>
        <taxon>Bacillati</taxon>
        <taxon>Bacillota</taxon>
        <taxon>Clostridia</taxon>
        <taxon>Thermoanaerobacterales</taxon>
        <taxon>Thermoanaerobacterales Family IV. Incertae Sedis</taxon>
        <taxon>Mahella</taxon>
    </lineage>
</organism>
<dbReference type="PROSITE" id="PS00634">
    <property type="entry name" value="RIBOSOMAL_L30"/>
    <property type="match status" value="1"/>
</dbReference>
<keyword evidence="9" id="KW-1185">Reference proteome</keyword>
<evidence type="ECO:0000256" key="1">
    <source>
        <dbReference type="ARBA" id="ARBA00007594"/>
    </source>
</evidence>
<accession>F4A2W7</accession>
<dbReference type="HAMAP" id="MF_01371_B">
    <property type="entry name" value="Ribosomal_uL30_B"/>
    <property type="match status" value="1"/>
</dbReference>
<dbReference type="CDD" id="cd01658">
    <property type="entry name" value="Ribosomal_L30"/>
    <property type="match status" value="1"/>
</dbReference>
<feature type="domain" description="Large ribosomal subunit protein uL30-like ferredoxin-like fold" evidence="7">
    <location>
        <begin position="4"/>
        <end position="54"/>
    </location>
</feature>
<dbReference type="PANTHER" id="PTHR15892:SF2">
    <property type="entry name" value="LARGE RIBOSOMAL SUBUNIT PROTEIN UL30M"/>
    <property type="match status" value="1"/>
</dbReference>
<dbReference type="FunFam" id="3.30.1390.20:FF:000001">
    <property type="entry name" value="50S ribosomal protein L30"/>
    <property type="match status" value="1"/>
</dbReference>
<dbReference type="InterPro" id="IPR016082">
    <property type="entry name" value="Ribosomal_uL30_ferredoxin-like"/>
</dbReference>
<evidence type="ECO:0000256" key="2">
    <source>
        <dbReference type="ARBA" id="ARBA00011838"/>
    </source>
</evidence>
<dbReference type="KEGG" id="mas:Mahau_2138"/>
<evidence type="ECO:0000256" key="6">
    <source>
        <dbReference type="RuleBase" id="RU003734"/>
    </source>
</evidence>
<dbReference type="GO" id="GO:0006412">
    <property type="term" value="P:translation"/>
    <property type="evidence" value="ECO:0007669"/>
    <property type="project" value="UniProtKB-UniRule"/>
</dbReference>
<dbReference type="GO" id="GO:0003735">
    <property type="term" value="F:structural constituent of ribosome"/>
    <property type="evidence" value="ECO:0007669"/>
    <property type="project" value="InterPro"/>
</dbReference>
<dbReference type="HOGENOM" id="CLU_131047_2_1_9"/>
<keyword evidence="3 5" id="KW-0689">Ribosomal protein</keyword>
<evidence type="ECO:0000259" key="7">
    <source>
        <dbReference type="Pfam" id="PF00327"/>
    </source>
</evidence>
<comment type="subunit">
    <text evidence="2 5">Part of the 50S ribosomal subunit.</text>
</comment>
<evidence type="ECO:0000256" key="3">
    <source>
        <dbReference type="ARBA" id="ARBA00022980"/>
    </source>
</evidence>
<proteinExistence type="inferred from homology"/>
<dbReference type="Pfam" id="PF00327">
    <property type="entry name" value="Ribosomal_L30"/>
    <property type="match status" value="1"/>
</dbReference>
<sequence>MAKLKITLRKSTIGALENQIRTVKSLGLHKVGSSVVQEDRPDIRGMINVVHHLVEVQEIQD</sequence>
<dbReference type="PANTHER" id="PTHR15892">
    <property type="entry name" value="MITOCHONDRIAL RIBOSOMAL PROTEIN L30"/>
    <property type="match status" value="1"/>
</dbReference>
<comment type="similarity">
    <text evidence="1 5 6">Belongs to the universal ribosomal protein uL30 family.</text>
</comment>
<dbReference type="InterPro" id="IPR036919">
    <property type="entry name" value="Ribo_uL30_ferredoxin-like_sf"/>
</dbReference>
<dbReference type="Gene3D" id="3.30.1390.20">
    <property type="entry name" value="Ribosomal protein L30, ferredoxin-like fold domain"/>
    <property type="match status" value="1"/>
</dbReference>
<evidence type="ECO:0000256" key="4">
    <source>
        <dbReference type="ARBA" id="ARBA00023274"/>
    </source>
</evidence>
<dbReference type="STRING" id="697281.Mahau_2138"/>
<evidence type="ECO:0000313" key="9">
    <source>
        <dbReference type="Proteomes" id="UP000008457"/>
    </source>
</evidence>
<dbReference type="eggNOG" id="COG1841">
    <property type="taxonomic scope" value="Bacteria"/>
</dbReference>
<dbReference type="GO" id="GO:0022625">
    <property type="term" value="C:cytosolic large ribosomal subunit"/>
    <property type="evidence" value="ECO:0007669"/>
    <property type="project" value="TreeGrafter"/>
</dbReference>
<gene>
    <name evidence="5" type="primary">rpmD</name>
    <name evidence="8" type="ordered locus">Mahau_2138</name>
</gene>